<keyword evidence="2" id="KW-1185">Reference proteome</keyword>
<evidence type="ECO:0000313" key="1">
    <source>
        <dbReference type="EMBL" id="RWY52375.1"/>
    </source>
</evidence>
<reference evidence="1 2" key="1">
    <citation type="submission" date="2019-01" db="EMBL/GenBank/DDBJ databases">
        <title>Mucilaginibacter antarcticum sp. nov., isolated from antarctic soil.</title>
        <authorList>
            <person name="Yan Y.-Q."/>
            <person name="Du Z.-J."/>
        </authorList>
    </citation>
    <scope>NUCLEOTIDE SEQUENCE [LARGE SCALE GENOMIC DNA]</scope>
    <source>
        <strain evidence="1 2">F01003</strain>
    </source>
</reference>
<dbReference type="RefSeq" id="WP_128533961.1">
    <property type="nucleotide sequence ID" value="NZ_SBIW01000004.1"/>
</dbReference>
<dbReference type="OrthoDB" id="1272877at2"/>
<dbReference type="AlphaFoldDB" id="A0A3S3X7Q2"/>
<proteinExistence type="predicted"/>
<sequence length="174" mass="18611">MKKLLFVLAAVILVFTRCGTMQSIIKSSFPYTATLVIPASSSTGTTLTAISQGTSFDQNFAKNGNNGAQVSDVHIVSAKMVATIPSDFNIGNLVSAKIYMAKANGEGEVLVASRTDIGANSGNNITLDIDNTHFLDELVREKSVRIKMVYQLRNKISLDASLRVVLGITADPTK</sequence>
<gene>
    <name evidence="1" type="ORF">EPL05_10725</name>
</gene>
<dbReference type="EMBL" id="SBIW01000004">
    <property type="protein sequence ID" value="RWY52375.1"/>
    <property type="molecule type" value="Genomic_DNA"/>
</dbReference>
<name>A0A3S3X7Q2_9SPHI</name>
<comment type="caution">
    <text evidence="1">The sequence shown here is derived from an EMBL/GenBank/DDBJ whole genome shotgun (WGS) entry which is preliminary data.</text>
</comment>
<protein>
    <submittedName>
        <fullName evidence="1">Uncharacterized protein</fullName>
    </submittedName>
</protein>
<accession>A0A3S3X7Q2</accession>
<organism evidence="1 2">
    <name type="scientific">Mucilaginibacter gilvus</name>
    <dbReference type="NCBI Taxonomy" id="2305909"/>
    <lineage>
        <taxon>Bacteria</taxon>
        <taxon>Pseudomonadati</taxon>
        <taxon>Bacteroidota</taxon>
        <taxon>Sphingobacteriia</taxon>
        <taxon>Sphingobacteriales</taxon>
        <taxon>Sphingobacteriaceae</taxon>
        <taxon>Mucilaginibacter</taxon>
    </lineage>
</organism>
<dbReference type="Proteomes" id="UP000286701">
    <property type="component" value="Unassembled WGS sequence"/>
</dbReference>
<evidence type="ECO:0000313" key="2">
    <source>
        <dbReference type="Proteomes" id="UP000286701"/>
    </source>
</evidence>